<evidence type="ECO:0000313" key="3">
    <source>
        <dbReference type="Proteomes" id="UP001500363"/>
    </source>
</evidence>
<feature type="transmembrane region" description="Helical" evidence="1">
    <location>
        <begin position="80"/>
        <end position="102"/>
    </location>
</feature>
<keyword evidence="3" id="KW-1185">Reference proteome</keyword>
<gene>
    <name evidence="2" type="ORF">GCM10009741_61890</name>
</gene>
<organism evidence="2 3">
    <name type="scientific">Kribbella lupini</name>
    <dbReference type="NCBI Taxonomy" id="291602"/>
    <lineage>
        <taxon>Bacteria</taxon>
        <taxon>Bacillati</taxon>
        <taxon>Actinomycetota</taxon>
        <taxon>Actinomycetes</taxon>
        <taxon>Propionibacteriales</taxon>
        <taxon>Kribbellaceae</taxon>
        <taxon>Kribbella</taxon>
    </lineage>
</organism>
<sequence>MDRVTSYDPTPSTAAPSATHLYLLPTRAPQPSVAALLQTAAGVRAQRRMLLVDRPDLGWSDPRSSYNSGMRNYLTTKAPWWLLVLINGGLFFAVTLIGRALAPSFFPAAFPQAVISSVIFGVFIATLTAGARRGRRGSAPTDQN</sequence>
<dbReference type="Proteomes" id="UP001500363">
    <property type="component" value="Unassembled WGS sequence"/>
</dbReference>
<feature type="transmembrane region" description="Helical" evidence="1">
    <location>
        <begin position="108"/>
        <end position="129"/>
    </location>
</feature>
<keyword evidence="1" id="KW-1133">Transmembrane helix</keyword>
<name>A0ABN2BXU9_9ACTN</name>
<evidence type="ECO:0000313" key="2">
    <source>
        <dbReference type="EMBL" id="GAA1549453.1"/>
    </source>
</evidence>
<proteinExistence type="predicted"/>
<comment type="caution">
    <text evidence="2">The sequence shown here is derived from an EMBL/GenBank/DDBJ whole genome shotgun (WGS) entry which is preliminary data.</text>
</comment>
<keyword evidence="1" id="KW-0472">Membrane</keyword>
<evidence type="ECO:0000256" key="1">
    <source>
        <dbReference type="SAM" id="Phobius"/>
    </source>
</evidence>
<accession>A0ABN2BXU9</accession>
<dbReference type="EMBL" id="BAAANC010000003">
    <property type="protein sequence ID" value="GAA1549453.1"/>
    <property type="molecule type" value="Genomic_DNA"/>
</dbReference>
<keyword evidence="1" id="KW-0812">Transmembrane</keyword>
<protein>
    <submittedName>
        <fullName evidence="2">Uncharacterized protein</fullName>
    </submittedName>
</protein>
<reference evidence="2 3" key="1">
    <citation type="journal article" date="2019" name="Int. J. Syst. Evol. Microbiol.">
        <title>The Global Catalogue of Microorganisms (GCM) 10K type strain sequencing project: providing services to taxonomists for standard genome sequencing and annotation.</title>
        <authorList>
            <consortium name="The Broad Institute Genomics Platform"/>
            <consortium name="The Broad Institute Genome Sequencing Center for Infectious Disease"/>
            <person name="Wu L."/>
            <person name="Ma J."/>
        </authorList>
    </citation>
    <scope>NUCLEOTIDE SEQUENCE [LARGE SCALE GENOMIC DNA]</scope>
    <source>
        <strain evidence="2 3">JCM 14303</strain>
    </source>
</reference>